<dbReference type="InterPro" id="IPR006680">
    <property type="entry name" value="Amidohydro-rel"/>
</dbReference>
<organism evidence="5 6">
    <name type="scientific">Cercophora newfieldiana</name>
    <dbReference type="NCBI Taxonomy" id="92897"/>
    <lineage>
        <taxon>Eukaryota</taxon>
        <taxon>Fungi</taxon>
        <taxon>Dikarya</taxon>
        <taxon>Ascomycota</taxon>
        <taxon>Pezizomycotina</taxon>
        <taxon>Sordariomycetes</taxon>
        <taxon>Sordariomycetidae</taxon>
        <taxon>Sordariales</taxon>
        <taxon>Lasiosphaeriaceae</taxon>
        <taxon>Cercophora</taxon>
    </lineage>
</organism>
<dbReference type="SUPFAM" id="SSF51556">
    <property type="entry name" value="Metallo-dependent hydrolases"/>
    <property type="match status" value="1"/>
</dbReference>
<dbReference type="AlphaFoldDB" id="A0AA40CTN5"/>
<evidence type="ECO:0000256" key="1">
    <source>
        <dbReference type="ARBA" id="ARBA00022793"/>
    </source>
</evidence>
<dbReference type="EMBL" id="JAULSV010000003">
    <property type="protein sequence ID" value="KAK0648893.1"/>
    <property type="molecule type" value="Genomic_DNA"/>
</dbReference>
<dbReference type="InterPro" id="IPR032466">
    <property type="entry name" value="Metal_Hydrolase"/>
</dbReference>
<sequence>MPPPLITLEEHFFSPSAPPSLTALYSEQLRHVPHLQSQLLSLTPTPRLTHNITLSILSHAPGLSSSPDSVIRTANDTLFTAIAASPSHLAGFATLDMDSPPLAASELRRCITTLRFRGALVDNTTSTGTFFDAPAYDIFWAAAEELNAPIYLHPTWAAPAQLERYRGNFSEGAAQSMASSAFGWHSEVGLHVLRLYASGLFDRRPGVKLIIGHMGEMIPFMLDRIQTLSKRWGEYRRDFKTVYRENIWITTSGVWSIDPMRCILANTPIDHILYSVDYPFQRNEVGLEWIKELEASGLVDEEQLNAIAYRNAEKLLGVTAPKESSS</sequence>
<dbReference type="Gene3D" id="3.20.20.140">
    <property type="entry name" value="Metal-dependent hydrolases"/>
    <property type="match status" value="1"/>
</dbReference>
<gene>
    <name evidence="5" type="ORF">B0T16DRAFT_409039</name>
</gene>
<feature type="domain" description="Amidohydrolase-related" evidence="4">
    <location>
        <begin position="71"/>
        <end position="317"/>
    </location>
</feature>
<evidence type="ECO:0000256" key="2">
    <source>
        <dbReference type="ARBA" id="ARBA00023239"/>
    </source>
</evidence>
<keyword evidence="1 3" id="KW-0210">Decarboxylase</keyword>
<evidence type="ECO:0000256" key="3">
    <source>
        <dbReference type="RuleBase" id="RU366045"/>
    </source>
</evidence>
<dbReference type="PANTHER" id="PTHR21240:SF30">
    <property type="entry name" value="AMIDOHYDROLASE-RELATED DOMAIN-CONTAINING PROTEIN-RELATED"/>
    <property type="match status" value="1"/>
</dbReference>
<dbReference type="Pfam" id="PF04909">
    <property type="entry name" value="Amidohydro_2"/>
    <property type="match status" value="1"/>
</dbReference>
<dbReference type="Proteomes" id="UP001174936">
    <property type="component" value="Unassembled WGS sequence"/>
</dbReference>
<evidence type="ECO:0000313" key="5">
    <source>
        <dbReference type="EMBL" id="KAK0648893.1"/>
    </source>
</evidence>
<dbReference type="GO" id="GO:0016787">
    <property type="term" value="F:hydrolase activity"/>
    <property type="evidence" value="ECO:0007669"/>
    <property type="project" value="InterPro"/>
</dbReference>
<accession>A0AA40CTN5</accession>
<name>A0AA40CTN5_9PEZI</name>
<evidence type="ECO:0000313" key="6">
    <source>
        <dbReference type="Proteomes" id="UP001174936"/>
    </source>
</evidence>
<dbReference type="GO" id="GO:0005829">
    <property type="term" value="C:cytosol"/>
    <property type="evidence" value="ECO:0007669"/>
    <property type="project" value="TreeGrafter"/>
</dbReference>
<keyword evidence="6" id="KW-1185">Reference proteome</keyword>
<dbReference type="GO" id="GO:0019748">
    <property type="term" value="P:secondary metabolic process"/>
    <property type="evidence" value="ECO:0007669"/>
    <property type="project" value="TreeGrafter"/>
</dbReference>
<protein>
    <recommendedName>
        <fullName evidence="4">Amidohydrolase-related domain-containing protein</fullName>
    </recommendedName>
</protein>
<dbReference type="InterPro" id="IPR032465">
    <property type="entry name" value="ACMSD"/>
</dbReference>
<dbReference type="PANTHER" id="PTHR21240">
    <property type="entry name" value="2-AMINO-3-CARBOXYLMUCONATE-6-SEMIALDEHYDE DECARBOXYLASE"/>
    <property type="match status" value="1"/>
</dbReference>
<dbReference type="GO" id="GO:0016831">
    <property type="term" value="F:carboxy-lyase activity"/>
    <property type="evidence" value="ECO:0007669"/>
    <property type="project" value="UniProtKB-KW"/>
</dbReference>
<reference evidence="5" key="1">
    <citation type="submission" date="2023-06" db="EMBL/GenBank/DDBJ databases">
        <title>Genome-scale phylogeny and comparative genomics of the fungal order Sordariales.</title>
        <authorList>
            <consortium name="Lawrence Berkeley National Laboratory"/>
            <person name="Hensen N."/>
            <person name="Bonometti L."/>
            <person name="Westerberg I."/>
            <person name="Brannstrom I.O."/>
            <person name="Guillou S."/>
            <person name="Cros-Aarteil S."/>
            <person name="Calhoun S."/>
            <person name="Haridas S."/>
            <person name="Kuo A."/>
            <person name="Mondo S."/>
            <person name="Pangilinan J."/>
            <person name="Riley R."/>
            <person name="Labutti K."/>
            <person name="Andreopoulos B."/>
            <person name="Lipzen A."/>
            <person name="Chen C."/>
            <person name="Yanf M."/>
            <person name="Daum C."/>
            <person name="Ng V."/>
            <person name="Clum A."/>
            <person name="Steindorff A."/>
            <person name="Ohm R."/>
            <person name="Martin F."/>
            <person name="Silar P."/>
            <person name="Natvig D."/>
            <person name="Lalanne C."/>
            <person name="Gautier V."/>
            <person name="Ament-Velasquez S.L."/>
            <person name="Kruys A."/>
            <person name="Hutchinson M.I."/>
            <person name="Powell A.J."/>
            <person name="Barry K."/>
            <person name="Miller A.N."/>
            <person name="Grigoriev I.V."/>
            <person name="Debuchy R."/>
            <person name="Gladieux P."/>
            <person name="Thoren M.H."/>
            <person name="Johannesson H."/>
        </authorList>
    </citation>
    <scope>NUCLEOTIDE SEQUENCE</scope>
    <source>
        <strain evidence="5">SMH2532-1</strain>
    </source>
</reference>
<evidence type="ECO:0000259" key="4">
    <source>
        <dbReference type="Pfam" id="PF04909"/>
    </source>
</evidence>
<keyword evidence="2 3" id="KW-0456">Lyase</keyword>
<comment type="caution">
    <text evidence="5">The sequence shown here is derived from an EMBL/GenBank/DDBJ whole genome shotgun (WGS) entry which is preliminary data.</text>
</comment>
<proteinExistence type="inferred from homology"/>
<comment type="similarity">
    <text evidence="3">Belongs to the metallo-dependent hydrolases superfamily.</text>
</comment>